<gene>
    <name evidence="3" type="ORF">SAMN04488005_0597</name>
</gene>
<dbReference type="InterPro" id="IPR036812">
    <property type="entry name" value="NAD(P)_OxRdtase_dom_sf"/>
</dbReference>
<evidence type="ECO:0000259" key="2">
    <source>
        <dbReference type="Pfam" id="PF00248"/>
    </source>
</evidence>
<reference evidence="4" key="1">
    <citation type="submission" date="2016-10" db="EMBL/GenBank/DDBJ databases">
        <authorList>
            <person name="Varghese N."/>
            <person name="Submissions S."/>
        </authorList>
    </citation>
    <scope>NUCLEOTIDE SEQUENCE [LARGE SCALE GENOMIC DNA]</scope>
    <source>
        <strain evidence="4">DSM 26879</strain>
    </source>
</reference>
<dbReference type="Gene3D" id="3.20.20.100">
    <property type="entry name" value="NADP-dependent oxidoreductase domain"/>
    <property type="match status" value="1"/>
</dbReference>
<keyword evidence="1" id="KW-0560">Oxidoreductase</keyword>
<dbReference type="RefSeq" id="WP_090196249.1">
    <property type="nucleotide sequence ID" value="NZ_FOYP01000001.1"/>
</dbReference>
<keyword evidence="4" id="KW-1185">Reference proteome</keyword>
<dbReference type="Proteomes" id="UP000199478">
    <property type="component" value="Unassembled WGS sequence"/>
</dbReference>
<dbReference type="InterPro" id="IPR023210">
    <property type="entry name" value="NADP_OxRdtase_dom"/>
</dbReference>
<dbReference type="SUPFAM" id="SSF51430">
    <property type="entry name" value="NAD(P)-linked oxidoreductase"/>
    <property type="match status" value="1"/>
</dbReference>
<dbReference type="OrthoDB" id="9803483at2"/>
<name>A0A1I6FVV3_9RHOB</name>
<dbReference type="InterPro" id="IPR050523">
    <property type="entry name" value="AKR_Detox_Biosynth"/>
</dbReference>
<feature type="domain" description="NADP-dependent oxidoreductase" evidence="2">
    <location>
        <begin position="17"/>
        <end position="339"/>
    </location>
</feature>
<proteinExistence type="predicted"/>
<dbReference type="EMBL" id="FOYP01000001">
    <property type="protein sequence ID" value="SFR34082.1"/>
    <property type="molecule type" value="Genomic_DNA"/>
</dbReference>
<protein>
    <submittedName>
        <fullName evidence="3">Predicted oxidoreductase</fullName>
    </submittedName>
</protein>
<evidence type="ECO:0000313" key="4">
    <source>
        <dbReference type="Proteomes" id="UP000199478"/>
    </source>
</evidence>
<dbReference type="PANTHER" id="PTHR43364">
    <property type="entry name" value="NADH-SPECIFIC METHYLGLYOXAL REDUCTASE-RELATED"/>
    <property type="match status" value="1"/>
</dbReference>
<dbReference type="GO" id="GO:0016491">
    <property type="term" value="F:oxidoreductase activity"/>
    <property type="evidence" value="ECO:0007669"/>
    <property type="project" value="UniProtKB-KW"/>
</dbReference>
<dbReference type="PANTHER" id="PTHR43364:SF4">
    <property type="entry name" value="NAD(P)-LINKED OXIDOREDUCTASE SUPERFAMILY PROTEIN"/>
    <property type="match status" value="1"/>
</dbReference>
<evidence type="ECO:0000256" key="1">
    <source>
        <dbReference type="ARBA" id="ARBA00023002"/>
    </source>
</evidence>
<organism evidence="3 4">
    <name type="scientific">Yoonia tamlensis</name>
    <dbReference type="NCBI Taxonomy" id="390270"/>
    <lineage>
        <taxon>Bacteria</taxon>
        <taxon>Pseudomonadati</taxon>
        <taxon>Pseudomonadota</taxon>
        <taxon>Alphaproteobacteria</taxon>
        <taxon>Rhodobacterales</taxon>
        <taxon>Paracoccaceae</taxon>
        <taxon>Yoonia</taxon>
    </lineage>
</organism>
<dbReference type="CDD" id="cd19094">
    <property type="entry name" value="AKR_Tas-like"/>
    <property type="match status" value="1"/>
</dbReference>
<dbReference type="Pfam" id="PF00248">
    <property type="entry name" value="Aldo_ket_red"/>
    <property type="match status" value="1"/>
</dbReference>
<evidence type="ECO:0000313" key="3">
    <source>
        <dbReference type="EMBL" id="SFR34082.1"/>
    </source>
</evidence>
<dbReference type="AlphaFoldDB" id="A0A1I6FVV3"/>
<sequence>MQRLPLGRTDIVVSDWCLGTMTYGNQTPQADAHKQIDMALDAGINFLDTAEAYPVNPIKAETVGLSEEVIGNWIAKSGRRDEVVVATKVSGNNPGWVRDGKGFDGSNIRETVEASLKRLRTDVIDLYQLHWPDRGSYMFRQNWTYDPSRQNRAQTLDHMMGVLTTLGDLVAEGKIRAVGTSNETAWGMTKWVDLAEAAGLPRMASVQNEYSLMCRLYDTDMAEMAVNEDVTLLSYSPLACGVLTGKYQGGTIPAHSRLSLSPELGGRLTPRTLPVAQAYLDLAAKHGVDPVHMALAWQRTRPFAISAIFGATTSAQLAHILAGKDLQLDEAVCSGIDAVHKMHPMPF</sequence>
<dbReference type="STRING" id="390270.SAMN04488005_0597"/>
<accession>A0A1I6FVV3</accession>